<feature type="transmembrane region" description="Helical" evidence="6">
    <location>
        <begin position="12"/>
        <end position="33"/>
    </location>
</feature>
<evidence type="ECO:0000313" key="7">
    <source>
        <dbReference type="Proteomes" id="UP001652625"/>
    </source>
</evidence>
<dbReference type="Gene3D" id="3.40.50.1240">
    <property type="entry name" value="Phosphoglycerate mutase-like"/>
    <property type="match status" value="1"/>
</dbReference>
<dbReference type="Pfam" id="PF00328">
    <property type="entry name" value="His_Phos_2"/>
    <property type="match status" value="2"/>
</dbReference>
<dbReference type="PANTHER" id="PTHR11567:SF110">
    <property type="entry name" value="2-PHOSPHOXYLOSE PHOSPHATASE 1"/>
    <property type="match status" value="1"/>
</dbReference>
<evidence type="ECO:0000313" key="8">
    <source>
        <dbReference type="RefSeq" id="XP_065668988.1"/>
    </source>
</evidence>
<keyword evidence="6" id="KW-0472">Membrane</keyword>
<comment type="similarity">
    <text evidence="1">Belongs to the histidine acid phosphatase family.</text>
</comment>
<evidence type="ECO:0000256" key="4">
    <source>
        <dbReference type="ARBA" id="ARBA00040357"/>
    </source>
</evidence>
<dbReference type="InterPro" id="IPR033379">
    <property type="entry name" value="Acid_Pase_AS"/>
</dbReference>
<keyword evidence="7" id="KW-1185">Reference proteome</keyword>
<reference evidence="8" key="1">
    <citation type="submission" date="2025-08" db="UniProtKB">
        <authorList>
            <consortium name="RefSeq"/>
        </authorList>
    </citation>
    <scope>IDENTIFICATION</scope>
</reference>
<sequence length="472" mass="53807">MIKAFMLMRRKKIVIAIGLASIIVILLVPKILFTNNSIVSNFFEDSQAYCNKAADVTGDEGRNLQGYELLQVQVIIRHGDRAPIELDALPNTSPVHIPCMFHKQAETNYGTLMQRFEKVMSKSPFLVVNSKNTELVQQSIYCKGGQLTPHGYLQHLFLGKYLKFRYKVFLENLTVDRDILVKSTDVARTIQSAAALLSELFYDYKKDHSVIIYVYNDQVADGHMLLDENNQNLACHKLPEIMSFFEKKSKTWKEFVNKLFPILKSIANVLHIEKKDLPPINRVVDILYSRLCHNKGVPRGPGEKLSSKIVKDAFKVAHEYTIVKHGAVAEHQSLSILSQMAKHAFDIIIGKASKKFVLFSGHDSMITPFLMLLEIYDGKWPPYASRVVVEFYLKSNTTASVKQKIENTFFRVIYNGVIAKKISFCKSSDFETLCSLLALFDYVSNGSFNINGDLSRKNVYKILFTRIKYICE</sequence>
<dbReference type="InterPro" id="IPR050645">
    <property type="entry name" value="Histidine_acid_phosphatase"/>
</dbReference>
<organism evidence="7 8">
    <name type="scientific">Hydra vulgaris</name>
    <name type="common">Hydra</name>
    <name type="synonym">Hydra attenuata</name>
    <dbReference type="NCBI Taxonomy" id="6087"/>
    <lineage>
        <taxon>Eukaryota</taxon>
        <taxon>Metazoa</taxon>
        <taxon>Cnidaria</taxon>
        <taxon>Hydrozoa</taxon>
        <taxon>Hydroidolina</taxon>
        <taxon>Anthoathecata</taxon>
        <taxon>Aplanulata</taxon>
        <taxon>Hydridae</taxon>
        <taxon>Hydra</taxon>
    </lineage>
</organism>
<dbReference type="SUPFAM" id="SSF53254">
    <property type="entry name" value="Phosphoglycerate mutase-like"/>
    <property type="match status" value="1"/>
</dbReference>
<keyword evidence="2" id="KW-0378">Hydrolase</keyword>
<protein>
    <recommendedName>
        <fullName evidence="4">2-phosphoxylose phosphatase 1</fullName>
    </recommendedName>
    <alternativeName>
        <fullName evidence="5">Acid phosphatase-like protein 2</fullName>
    </alternativeName>
</protein>
<keyword evidence="6" id="KW-0812">Transmembrane</keyword>
<dbReference type="PANTHER" id="PTHR11567">
    <property type="entry name" value="ACID PHOSPHATASE-RELATED"/>
    <property type="match status" value="1"/>
</dbReference>
<dbReference type="InterPro" id="IPR029033">
    <property type="entry name" value="His_PPase_superfam"/>
</dbReference>
<dbReference type="RefSeq" id="XP_065668988.1">
    <property type="nucleotide sequence ID" value="XM_065812916.1"/>
</dbReference>
<dbReference type="InterPro" id="IPR000560">
    <property type="entry name" value="His_Pase_clade-2"/>
</dbReference>
<evidence type="ECO:0000256" key="1">
    <source>
        <dbReference type="ARBA" id="ARBA00005375"/>
    </source>
</evidence>
<evidence type="ECO:0000256" key="6">
    <source>
        <dbReference type="SAM" id="Phobius"/>
    </source>
</evidence>
<accession>A0ABM4D3Z7</accession>
<dbReference type="CDD" id="cd07061">
    <property type="entry name" value="HP_HAP_like"/>
    <property type="match status" value="1"/>
</dbReference>
<dbReference type="PROSITE" id="PS00616">
    <property type="entry name" value="HIS_ACID_PHOSPHAT_1"/>
    <property type="match status" value="1"/>
</dbReference>
<name>A0ABM4D3Z7_HYDVU</name>
<gene>
    <name evidence="8" type="primary">LOC100212586</name>
</gene>
<keyword evidence="6" id="KW-1133">Transmembrane helix</keyword>
<evidence type="ECO:0000256" key="3">
    <source>
        <dbReference type="ARBA" id="ARBA00036311"/>
    </source>
</evidence>
<comment type="catalytic activity">
    <reaction evidence="3">
        <text>3-O-[beta-D-GlcA-(1-&gt;3)-beta-D-Gal-(1-&gt;3)-beta-D-Gal-(1-&gt;4)-beta-D-2-O-P-Xyl]-L-seryl-[protein] + H2O = 3-O-(beta-D-GlcA-(1-&gt;3)-beta-D-Gal-(1-&gt;3)-beta-D-Gal-(1-&gt;4)-beta-D-Xyl)-L-seryl-[protein] + phosphate</text>
        <dbReference type="Rhea" id="RHEA:56512"/>
        <dbReference type="Rhea" id="RHEA-COMP:12573"/>
        <dbReference type="Rhea" id="RHEA-COMP:14559"/>
        <dbReference type="ChEBI" id="CHEBI:15377"/>
        <dbReference type="ChEBI" id="CHEBI:43474"/>
        <dbReference type="ChEBI" id="CHEBI:132093"/>
        <dbReference type="ChEBI" id="CHEBI:140495"/>
    </reaction>
</comment>
<evidence type="ECO:0000256" key="2">
    <source>
        <dbReference type="ARBA" id="ARBA00022801"/>
    </source>
</evidence>
<dbReference type="GeneID" id="100212586"/>
<evidence type="ECO:0000256" key="5">
    <source>
        <dbReference type="ARBA" id="ARBA00041499"/>
    </source>
</evidence>
<proteinExistence type="inferred from homology"/>
<dbReference type="Proteomes" id="UP001652625">
    <property type="component" value="Chromosome 12"/>
</dbReference>